<dbReference type="SUPFAM" id="SSF46785">
    <property type="entry name" value="Winged helix' DNA-binding domain"/>
    <property type="match status" value="1"/>
</dbReference>
<protein>
    <submittedName>
        <fullName evidence="2">ROK family transcriptional regulator</fullName>
    </submittedName>
</protein>
<dbReference type="AlphaFoldDB" id="A0A941ELS7"/>
<evidence type="ECO:0000313" key="3">
    <source>
        <dbReference type="Proteomes" id="UP000675781"/>
    </source>
</evidence>
<dbReference type="EMBL" id="JAGSOG010000015">
    <property type="protein sequence ID" value="MBR7832698.1"/>
    <property type="molecule type" value="Genomic_DNA"/>
</dbReference>
<dbReference type="Gene3D" id="3.30.420.40">
    <property type="match status" value="2"/>
</dbReference>
<comment type="caution">
    <text evidence="2">The sequence shown here is derived from an EMBL/GenBank/DDBJ whole genome shotgun (WGS) entry which is preliminary data.</text>
</comment>
<dbReference type="SUPFAM" id="SSF53067">
    <property type="entry name" value="Actin-like ATPase domain"/>
    <property type="match status" value="1"/>
</dbReference>
<dbReference type="Pfam" id="PF13412">
    <property type="entry name" value="HTH_24"/>
    <property type="match status" value="1"/>
</dbReference>
<dbReference type="PANTHER" id="PTHR18964">
    <property type="entry name" value="ROK (REPRESSOR, ORF, KINASE) FAMILY"/>
    <property type="match status" value="1"/>
</dbReference>
<dbReference type="GO" id="GO:0003700">
    <property type="term" value="F:DNA-binding transcription factor activity"/>
    <property type="evidence" value="ECO:0007669"/>
    <property type="project" value="InterPro"/>
</dbReference>
<dbReference type="RefSeq" id="WP_212527225.1">
    <property type="nucleotide sequence ID" value="NZ_JAGSOG010000015.1"/>
</dbReference>
<reference evidence="2" key="1">
    <citation type="submission" date="2021-04" db="EMBL/GenBank/DDBJ databases">
        <title>Genome based classification of Actinospica acidithermotolerans sp. nov., an actinobacterium isolated from an Indonesian hot spring.</title>
        <authorList>
            <person name="Kusuma A.B."/>
            <person name="Putra K.E."/>
            <person name="Nafisah S."/>
            <person name="Loh J."/>
            <person name="Nouioui I."/>
            <person name="Goodfellow M."/>
        </authorList>
    </citation>
    <scope>NUCLEOTIDE SEQUENCE</scope>
    <source>
        <strain evidence="2">CSCA 57</strain>
    </source>
</reference>
<name>A0A941ELS7_9ACTN</name>
<dbReference type="Gene3D" id="1.10.10.10">
    <property type="entry name" value="Winged helix-like DNA-binding domain superfamily/Winged helix DNA-binding domain"/>
    <property type="match status" value="1"/>
</dbReference>
<dbReference type="InterPro" id="IPR043129">
    <property type="entry name" value="ATPase_NBD"/>
</dbReference>
<evidence type="ECO:0000313" key="2">
    <source>
        <dbReference type="EMBL" id="MBR7832698.1"/>
    </source>
</evidence>
<evidence type="ECO:0000256" key="1">
    <source>
        <dbReference type="ARBA" id="ARBA00006479"/>
    </source>
</evidence>
<comment type="similarity">
    <text evidence="1">Belongs to the ROK (NagC/XylR) family.</text>
</comment>
<dbReference type="Pfam" id="PF00480">
    <property type="entry name" value="ROK"/>
    <property type="match status" value="1"/>
</dbReference>
<organism evidence="2 3">
    <name type="scientific">Actinospica durhamensis</name>
    <dbReference type="NCBI Taxonomy" id="1508375"/>
    <lineage>
        <taxon>Bacteria</taxon>
        <taxon>Bacillati</taxon>
        <taxon>Actinomycetota</taxon>
        <taxon>Actinomycetes</taxon>
        <taxon>Catenulisporales</taxon>
        <taxon>Actinospicaceae</taxon>
        <taxon>Actinospica</taxon>
    </lineage>
</organism>
<accession>A0A941ELS7</accession>
<dbReference type="InterPro" id="IPR000600">
    <property type="entry name" value="ROK"/>
</dbReference>
<proteinExistence type="inferred from homology"/>
<dbReference type="Proteomes" id="UP000675781">
    <property type="component" value="Unassembled WGS sequence"/>
</dbReference>
<dbReference type="InterPro" id="IPR036390">
    <property type="entry name" value="WH_DNA-bd_sf"/>
</dbReference>
<keyword evidence="3" id="KW-1185">Reference proteome</keyword>
<dbReference type="PANTHER" id="PTHR18964:SF173">
    <property type="entry name" value="GLUCOKINASE"/>
    <property type="match status" value="1"/>
</dbReference>
<gene>
    <name evidence="2" type="ORF">KDL01_05470</name>
</gene>
<sequence length="410" mass="41200">MSAAVPEPAAVSARRRRTREQLLAVLARHDALSRAELARLTGLSRSAVGACVSDLVEQGLVGEGPATAAPAGPGRPAAVVRLRRGAGIVLGLDFGHTHVTAAVADTEGRILAERGEILDVDGRPQQALDAGARLAHAALAACGATMDEVVGAAAGIPGPIDVRTSVVREPTILASWIGLDPEAELGARLRRPVTVANDADMGARAEHLYGAGRGIDDLVYVKASHGIGAGLILGGRPYRGATGIAGEIGHTQLPGAINWCRCGNQGCLETVVSVGAVRRRLEHVLGGAAPDRLPPMAELAASPAAARVLTDAGRTVGRVLADLVNCLNPAAVILGGELGAAGEPLVAGVRESIDRHAGQGGAGAVRVLGGRLGERAELLGAVAAAIQSSSAAGPAVTAVTRPAAPAAVSR</sequence>
<dbReference type="InterPro" id="IPR036388">
    <property type="entry name" value="WH-like_DNA-bd_sf"/>
</dbReference>